<proteinExistence type="predicted"/>
<reference evidence="3" key="1">
    <citation type="submission" date="2017-02" db="EMBL/GenBank/DDBJ databases">
        <authorList>
            <person name="Tafer H."/>
            <person name="Lopandic K."/>
        </authorList>
    </citation>
    <scope>NUCLEOTIDE SEQUENCE [LARGE SCALE GENOMIC DNA]</scope>
    <source>
        <strain evidence="3">CBS 366.77</strain>
    </source>
</reference>
<organism evidence="2 3">
    <name type="scientific">Aspergillus sclerotialis</name>
    <dbReference type="NCBI Taxonomy" id="2070753"/>
    <lineage>
        <taxon>Eukaryota</taxon>
        <taxon>Fungi</taxon>
        <taxon>Dikarya</taxon>
        <taxon>Ascomycota</taxon>
        <taxon>Pezizomycotina</taxon>
        <taxon>Eurotiomycetes</taxon>
        <taxon>Eurotiomycetidae</taxon>
        <taxon>Eurotiales</taxon>
        <taxon>Aspergillaceae</taxon>
        <taxon>Aspergillus</taxon>
        <taxon>Aspergillus subgen. Polypaecilum</taxon>
    </lineage>
</organism>
<evidence type="ECO:0000313" key="3">
    <source>
        <dbReference type="Proteomes" id="UP000266188"/>
    </source>
</evidence>
<dbReference type="OrthoDB" id="76567at2759"/>
<sequence length="241" mass="27592">MEVDEPVTQNAHWWVFCVSSNTSEYQYSGQKRLYSILKKESQALKDDKTHSKSQYLIFSNINEWTFLKDFSDPSSSSFDKLLYSLFQEYIPALSLLLIKMNTEAHEQAHSALHTIILRKLASMNSLDLKLRTIPQSAKESNGRTKKADQSYKPRVLPPGREGKWPSVVIHAAWSQPPKKLADDARWWLEEPAGDVKAALTIAVNQTIKEIKIEKWELAPRATRQNPGKRIAEVTRRVVVSQ</sequence>
<comment type="caution">
    <text evidence="2">The sequence shown here is derived from an EMBL/GenBank/DDBJ whole genome shotgun (WGS) entry which is preliminary data.</text>
</comment>
<keyword evidence="3" id="KW-1185">Reference proteome</keyword>
<accession>A0A3A2ZCT1</accession>
<feature type="region of interest" description="Disordered" evidence="1">
    <location>
        <begin position="134"/>
        <end position="156"/>
    </location>
</feature>
<protein>
    <submittedName>
        <fullName evidence="2">Uncharacterized protein</fullName>
    </submittedName>
</protein>
<name>A0A3A2ZCT1_9EURO</name>
<gene>
    <name evidence="2" type="ORF">PHISCL_06695</name>
</gene>
<feature type="compositionally biased region" description="Basic and acidic residues" evidence="1">
    <location>
        <begin position="140"/>
        <end position="151"/>
    </location>
</feature>
<dbReference type="AlphaFoldDB" id="A0A3A2ZCT1"/>
<evidence type="ECO:0000256" key="1">
    <source>
        <dbReference type="SAM" id="MobiDB-lite"/>
    </source>
</evidence>
<evidence type="ECO:0000313" key="2">
    <source>
        <dbReference type="EMBL" id="RJE20959.1"/>
    </source>
</evidence>
<dbReference type="EMBL" id="MVGC01000263">
    <property type="protein sequence ID" value="RJE20959.1"/>
    <property type="molecule type" value="Genomic_DNA"/>
</dbReference>
<dbReference type="Proteomes" id="UP000266188">
    <property type="component" value="Unassembled WGS sequence"/>
</dbReference>